<dbReference type="Gene3D" id="3.40.50.300">
    <property type="entry name" value="P-loop containing nucleotide triphosphate hydrolases"/>
    <property type="match status" value="1"/>
</dbReference>
<dbReference type="Pfam" id="PF08352">
    <property type="entry name" value="oligo_HPY"/>
    <property type="match status" value="1"/>
</dbReference>
<evidence type="ECO:0000313" key="8">
    <source>
        <dbReference type="Proteomes" id="UP000538196"/>
    </source>
</evidence>
<keyword evidence="2" id="KW-0813">Transport</keyword>
<name>A0A7W4YLQ6_LEIAQ</name>
<dbReference type="Proteomes" id="UP000538196">
    <property type="component" value="Unassembled WGS sequence"/>
</dbReference>
<dbReference type="GO" id="GO:0016887">
    <property type="term" value="F:ATP hydrolysis activity"/>
    <property type="evidence" value="ECO:0007669"/>
    <property type="project" value="InterPro"/>
</dbReference>
<dbReference type="GO" id="GO:0005524">
    <property type="term" value="F:ATP binding"/>
    <property type="evidence" value="ECO:0007669"/>
    <property type="project" value="UniProtKB-KW"/>
</dbReference>
<dbReference type="PROSITE" id="PS50893">
    <property type="entry name" value="ABC_TRANSPORTER_2"/>
    <property type="match status" value="1"/>
</dbReference>
<evidence type="ECO:0000256" key="3">
    <source>
        <dbReference type="ARBA" id="ARBA00022741"/>
    </source>
</evidence>
<dbReference type="AlphaFoldDB" id="A0A7W4YLQ6"/>
<dbReference type="InterPro" id="IPR003593">
    <property type="entry name" value="AAA+_ATPase"/>
</dbReference>
<comment type="caution">
    <text evidence="7">The sequence shown here is derived from an EMBL/GenBank/DDBJ whole genome shotgun (WGS) entry which is preliminary data.</text>
</comment>
<dbReference type="InterPro" id="IPR013563">
    <property type="entry name" value="Oligopep_ABC_C"/>
</dbReference>
<feature type="compositionally biased region" description="Basic and acidic residues" evidence="5">
    <location>
        <begin position="295"/>
        <end position="304"/>
    </location>
</feature>
<dbReference type="PANTHER" id="PTHR43776:SF7">
    <property type="entry name" value="D,D-DIPEPTIDE TRANSPORT ATP-BINDING PROTEIN DDPF-RELATED"/>
    <property type="match status" value="1"/>
</dbReference>
<keyword evidence="3" id="KW-0547">Nucleotide-binding</keyword>
<dbReference type="EMBL" id="JACHVP010000005">
    <property type="protein sequence ID" value="MBB2968919.1"/>
    <property type="molecule type" value="Genomic_DNA"/>
</dbReference>
<evidence type="ECO:0000256" key="5">
    <source>
        <dbReference type="SAM" id="MobiDB-lite"/>
    </source>
</evidence>
<protein>
    <submittedName>
        <fullName evidence="7">Peptide/nickel transport system ATP-binding protein</fullName>
    </submittedName>
</protein>
<feature type="region of interest" description="Disordered" evidence="5">
    <location>
        <begin position="264"/>
        <end position="304"/>
    </location>
</feature>
<dbReference type="RefSeq" id="WP_183428833.1">
    <property type="nucleotide sequence ID" value="NZ_JACHVP010000005.1"/>
</dbReference>
<evidence type="ECO:0000259" key="6">
    <source>
        <dbReference type="PROSITE" id="PS50893"/>
    </source>
</evidence>
<evidence type="ECO:0000256" key="1">
    <source>
        <dbReference type="ARBA" id="ARBA00005417"/>
    </source>
</evidence>
<dbReference type="GO" id="GO:0015833">
    <property type="term" value="P:peptide transport"/>
    <property type="evidence" value="ECO:0007669"/>
    <property type="project" value="InterPro"/>
</dbReference>
<evidence type="ECO:0000256" key="4">
    <source>
        <dbReference type="ARBA" id="ARBA00022840"/>
    </source>
</evidence>
<accession>A0A7W4YLQ6</accession>
<dbReference type="PROSITE" id="PS00211">
    <property type="entry name" value="ABC_TRANSPORTER_1"/>
    <property type="match status" value="1"/>
</dbReference>
<dbReference type="Pfam" id="PF00005">
    <property type="entry name" value="ABC_tran"/>
    <property type="match status" value="1"/>
</dbReference>
<evidence type="ECO:0000256" key="2">
    <source>
        <dbReference type="ARBA" id="ARBA00022448"/>
    </source>
</evidence>
<sequence>MPEPILEVAGLVKDFSVRRDAGWGREDFRAVDDVSFALAPGGSLAVVGESGSGKSTTARMIVGLELADAGRLRVAGEEWDPTRRVRGAVRRQRGSRIQMVFQDPYQSLDRRQSVGSCLDEALRLHTGLDRAGRASRVGELLAQVRLDPGCAASLPRALSGGQRQRVAIARSLAAQPDILVLDEAVASLDVSIQAQVLALLAELRAQTGVALLFISHDLPVVSQVCDEVIVMKDGAVVERGPVAAVLERPEHPYTKRLIASVPRPGWRPRRLSARGEPDAAPGGAHSATSSAPASDPRREAPAQP</sequence>
<dbReference type="InterPro" id="IPR027417">
    <property type="entry name" value="P-loop_NTPase"/>
</dbReference>
<dbReference type="GO" id="GO:0055085">
    <property type="term" value="P:transmembrane transport"/>
    <property type="evidence" value="ECO:0007669"/>
    <property type="project" value="UniProtKB-ARBA"/>
</dbReference>
<comment type="similarity">
    <text evidence="1">Belongs to the ABC transporter superfamily.</text>
</comment>
<keyword evidence="4 7" id="KW-0067">ATP-binding</keyword>
<organism evidence="7 8">
    <name type="scientific">Leifsonia aquatica</name>
    <name type="common">Corynebacterium aquaticum</name>
    <dbReference type="NCBI Taxonomy" id="144185"/>
    <lineage>
        <taxon>Bacteria</taxon>
        <taxon>Bacillati</taxon>
        <taxon>Actinomycetota</taxon>
        <taxon>Actinomycetes</taxon>
        <taxon>Micrococcales</taxon>
        <taxon>Microbacteriaceae</taxon>
        <taxon>Leifsonia</taxon>
    </lineage>
</organism>
<evidence type="ECO:0000313" key="7">
    <source>
        <dbReference type="EMBL" id="MBB2968919.1"/>
    </source>
</evidence>
<dbReference type="InterPro" id="IPR017871">
    <property type="entry name" value="ABC_transporter-like_CS"/>
</dbReference>
<gene>
    <name evidence="7" type="ORF">FHX33_003701</name>
</gene>
<dbReference type="InterPro" id="IPR003439">
    <property type="entry name" value="ABC_transporter-like_ATP-bd"/>
</dbReference>
<reference evidence="7 8" key="1">
    <citation type="submission" date="2020-08" db="EMBL/GenBank/DDBJ databases">
        <title>Sequencing the genomes of 1000 actinobacteria strains.</title>
        <authorList>
            <person name="Klenk H.-P."/>
        </authorList>
    </citation>
    <scope>NUCLEOTIDE SEQUENCE [LARGE SCALE GENOMIC DNA]</scope>
    <source>
        <strain evidence="7 8">DSM 20146</strain>
    </source>
</reference>
<dbReference type="SUPFAM" id="SSF52540">
    <property type="entry name" value="P-loop containing nucleoside triphosphate hydrolases"/>
    <property type="match status" value="1"/>
</dbReference>
<dbReference type="CDD" id="cd03257">
    <property type="entry name" value="ABC_NikE_OppD_transporters"/>
    <property type="match status" value="1"/>
</dbReference>
<dbReference type="SMART" id="SM00382">
    <property type="entry name" value="AAA"/>
    <property type="match status" value="1"/>
</dbReference>
<proteinExistence type="inferred from homology"/>
<dbReference type="PANTHER" id="PTHR43776">
    <property type="entry name" value="TRANSPORT ATP-BINDING PROTEIN"/>
    <property type="match status" value="1"/>
</dbReference>
<keyword evidence="8" id="KW-1185">Reference proteome</keyword>
<dbReference type="InterPro" id="IPR050319">
    <property type="entry name" value="ABC_transp_ATP-bind"/>
</dbReference>
<feature type="domain" description="ABC transporter" evidence="6">
    <location>
        <begin position="12"/>
        <end position="258"/>
    </location>
</feature>